<dbReference type="Pfam" id="PF00023">
    <property type="entry name" value="Ank"/>
    <property type="match status" value="3"/>
</dbReference>
<evidence type="ECO:0000256" key="1">
    <source>
        <dbReference type="ARBA" id="ARBA00022737"/>
    </source>
</evidence>
<dbReference type="SUPFAM" id="SSF48403">
    <property type="entry name" value="Ankyrin repeat"/>
    <property type="match status" value="2"/>
</dbReference>
<dbReference type="PANTHER" id="PTHR24198:SF165">
    <property type="entry name" value="ANKYRIN REPEAT-CONTAINING PROTEIN-RELATED"/>
    <property type="match status" value="1"/>
</dbReference>
<protein>
    <recommendedName>
        <fullName evidence="7">ANK_REP_REGION domain-containing protein</fullName>
    </recommendedName>
</protein>
<dbReference type="PROSITE" id="PS50088">
    <property type="entry name" value="ANK_REPEAT"/>
    <property type="match status" value="5"/>
</dbReference>
<keyword evidence="1" id="KW-0677">Repeat</keyword>
<evidence type="ECO:0008006" key="7">
    <source>
        <dbReference type="Google" id="ProtNLM"/>
    </source>
</evidence>
<evidence type="ECO:0000256" key="4">
    <source>
        <dbReference type="SAM" id="MobiDB-lite"/>
    </source>
</evidence>
<feature type="repeat" description="ANK" evidence="3">
    <location>
        <begin position="444"/>
        <end position="476"/>
    </location>
</feature>
<dbReference type="EMBL" id="CAUYUJ010017316">
    <property type="protein sequence ID" value="CAK0873765.1"/>
    <property type="molecule type" value="Genomic_DNA"/>
</dbReference>
<feature type="repeat" description="ANK" evidence="3">
    <location>
        <begin position="197"/>
        <end position="229"/>
    </location>
</feature>
<feature type="compositionally biased region" description="Basic and acidic residues" evidence="4">
    <location>
        <begin position="263"/>
        <end position="277"/>
    </location>
</feature>
<feature type="repeat" description="ANK" evidence="3">
    <location>
        <begin position="281"/>
        <end position="313"/>
    </location>
</feature>
<gene>
    <name evidence="5" type="ORF">PCOR1329_LOCUS58868</name>
</gene>
<evidence type="ECO:0000256" key="3">
    <source>
        <dbReference type="PROSITE-ProRule" id="PRU00023"/>
    </source>
</evidence>
<name>A0ABN9VKE6_9DINO</name>
<sequence length="531" mass="55535">GVHVGTSGMSCPKRHVLTATDSDRCPAGGRPGPAADARGGTDGGSSFQACREALVRMGCPPSFGNRMGQTALHIGAIWGSTNAVKALIEAKANPNAQNQLRGSGPLHAAAMGRGPVDKRAACVRLLIAARADPQMRDASGETPMDAAGDEPLRDALGAPPLLLHKAAAAKSAKALEQALKQVQQGVVPITLESCSPTGDTALHVAVQHRWHEGVGLLLSAGSLPSAQNNNNQAPLHVAVLKGDHELVKVLLDARADPNTQDMDAERDPRFSSKDFKEDSLDHRAPLHYAAERGNVLIARSLLQARANPNVQDTQRCTALHVCLPLRSPDAQVETGYGVRVSGLQSKAELNGRLASIIGDTNGERWPVLLEGGPEPLLLKTANLQPLALEMSQLLLDSKSDVNLGNRNFGESRGVLHEVALQGDEALVAAVLAARAEVNKQDTKGGLSALHLAARGKHGRVIRLLLEAGADTALTTTAGKTAAELAEKNGAAADVLALLRGGASSGAAEQSDDRPQTLDSLTPEQRAMLFID</sequence>
<feature type="region of interest" description="Disordered" evidence="4">
    <location>
        <begin position="1"/>
        <end position="45"/>
    </location>
</feature>
<reference evidence="5" key="1">
    <citation type="submission" date="2023-10" db="EMBL/GenBank/DDBJ databases">
        <authorList>
            <person name="Chen Y."/>
            <person name="Shah S."/>
            <person name="Dougan E. K."/>
            <person name="Thang M."/>
            <person name="Chan C."/>
        </authorList>
    </citation>
    <scope>NUCLEOTIDE SEQUENCE [LARGE SCALE GENOMIC DNA]</scope>
</reference>
<comment type="caution">
    <text evidence="5">The sequence shown here is derived from an EMBL/GenBank/DDBJ whole genome shotgun (WGS) entry which is preliminary data.</text>
</comment>
<feature type="region of interest" description="Disordered" evidence="4">
    <location>
        <begin position="258"/>
        <end position="277"/>
    </location>
</feature>
<feature type="compositionally biased region" description="Low complexity" evidence="4">
    <location>
        <begin position="25"/>
        <end position="38"/>
    </location>
</feature>
<evidence type="ECO:0000313" key="6">
    <source>
        <dbReference type="Proteomes" id="UP001189429"/>
    </source>
</evidence>
<keyword evidence="6" id="KW-1185">Reference proteome</keyword>
<feature type="repeat" description="ANK" evidence="3">
    <location>
        <begin position="67"/>
        <end position="99"/>
    </location>
</feature>
<dbReference type="Gene3D" id="1.25.40.20">
    <property type="entry name" value="Ankyrin repeat-containing domain"/>
    <property type="match status" value="3"/>
</dbReference>
<dbReference type="PROSITE" id="PS50297">
    <property type="entry name" value="ANK_REP_REGION"/>
    <property type="match status" value="4"/>
</dbReference>
<keyword evidence="2 3" id="KW-0040">ANK repeat</keyword>
<feature type="non-terminal residue" evidence="5">
    <location>
        <position position="1"/>
    </location>
</feature>
<evidence type="ECO:0000313" key="5">
    <source>
        <dbReference type="EMBL" id="CAK0873765.1"/>
    </source>
</evidence>
<dbReference type="InterPro" id="IPR036770">
    <property type="entry name" value="Ankyrin_rpt-contain_sf"/>
</dbReference>
<dbReference type="PANTHER" id="PTHR24198">
    <property type="entry name" value="ANKYRIN REPEAT AND PROTEIN KINASE DOMAIN-CONTAINING PROTEIN"/>
    <property type="match status" value="1"/>
</dbReference>
<evidence type="ECO:0000256" key="2">
    <source>
        <dbReference type="ARBA" id="ARBA00023043"/>
    </source>
</evidence>
<accession>A0ABN9VKE6</accession>
<dbReference type="InterPro" id="IPR002110">
    <property type="entry name" value="Ankyrin_rpt"/>
</dbReference>
<proteinExistence type="predicted"/>
<organism evidence="5 6">
    <name type="scientific">Prorocentrum cordatum</name>
    <dbReference type="NCBI Taxonomy" id="2364126"/>
    <lineage>
        <taxon>Eukaryota</taxon>
        <taxon>Sar</taxon>
        <taxon>Alveolata</taxon>
        <taxon>Dinophyceae</taxon>
        <taxon>Prorocentrales</taxon>
        <taxon>Prorocentraceae</taxon>
        <taxon>Prorocentrum</taxon>
    </lineage>
</organism>
<dbReference type="SMART" id="SM00248">
    <property type="entry name" value="ANK"/>
    <property type="match status" value="7"/>
</dbReference>
<dbReference type="Proteomes" id="UP001189429">
    <property type="component" value="Unassembled WGS sequence"/>
</dbReference>
<dbReference type="Pfam" id="PF12796">
    <property type="entry name" value="Ank_2"/>
    <property type="match status" value="2"/>
</dbReference>
<feature type="repeat" description="ANK" evidence="3">
    <location>
        <begin position="230"/>
        <end position="262"/>
    </location>
</feature>